<reference evidence="1 2" key="1">
    <citation type="submission" date="2022-05" db="EMBL/GenBank/DDBJ databases">
        <authorList>
            <person name="Park J.-S."/>
        </authorList>
    </citation>
    <scope>NUCLEOTIDE SEQUENCE [LARGE SCALE GENOMIC DNA]</scope>
    <source>
        <strain evidence="1 2">2012CJ34-2</strain>
    </source>
</reference>
<dbReference type="RefSeq" id="WP_249701549.1">
    <property type="nucleotide sequence ID" value="NZ_JAMFLX010000035.1"/>
</dbReference>
<name>A0ABT0PKL9_9GAMM</name>
<evidence type="ECO:0000313" key="2">
    <source>
        <dbReference type="Proteomes" id="UP001203338"/>
    </source>
</evidence>
<accession>A0ABT0PKL9</accession>
<gene>
    <name evidence="1" type="ORF">M3P05_18350</name>
</gene>
<keyword evidence="2" id="KW-1185">Reference proteome</keyword>
<organism evidence="1 2">
    <name type="scientific">Parendozoicomonas callyspongiae</name>
    <dbReference type="NCBI Taxonomy" id="2942213"/>
    <lineage>
        <taxon>Bacteria</taxon>
        <taxon>Pseudomonadati</taxon>
        <taxon>Pseudomonadota</taxon>
        <taxon>Gammaproteobacteria</taxon>
        <taxon>Oceanospirillales</taxon>
        <taxon>Endozoicomonadaceae</taxon>
        <taxon>Parendozoicomonas</taxon>
    </lineage>
</organism>
<comment type="caution">
    <text evidence="1">The sequence shown here is derived from an EMBL/GenBank/DDBJ whole genome shotgun (WGS) entry which is preliminary data.</text>
</comment>
<dbReference type="Proteomes" id="UP001203338">
    <property type="component" value="Unassembled WGS sequence"/>
</dbReference>
<proteinExistence type="predicted"/>
<sequence>MKKSQNFEMLRSHWSELANLGVMAELYVHADPESCLVKLRNYLALQG</sequence>
<evidence type="ECO:0000313" key="1">
    <source>
        <dbReference type="EMBL" id="MCL6271883.1"/>
    </source>
</evidence>
<protein>
    <submittedName>
        <fullName evidence="1">Uncharacterized protein</fullName>
    </submittedName>
</protein>
<dbReference type="EMBL" id="JAMFLX010000035">
    <property type="protein sequence ID" value="MCL6271883.1"/>
    <property type="molecule type" value="Genomic_DNA"/>
</dbReference>